<evidence type="ECO:0000313" key="5">
    <source>
        <dbReference type="EMBL" id="REG81222.1"/>
    </source>
</evidence>
<dbReference type="InterPro" id="IPR034032">
    <property type="entry name" value="Zn_MMP-like_bac"/>
</dbReference>
<dbReference type="Pfam" id="PF17162">
    <property type="entry name" value="DUF5118"/>
    <property type="match status" value="1"/>
</dbReference>
<dbReference type="Gene3D" id="3.40.390.10">
    <property type="entry name" value="Collagenase (Catalytic Domain)"/>
    <property type="match status" value="1"/>
</dbReference>
<feature type="domain" description="DUF5118" evidence="4">
    <location>
        <begin position="37"/>
        <end position="84"/>
    </location>
</feature>
<dbReference type="GO" id="GO:0008237">
    <property type="term" value="F:metallopeptidase activity"/>
    <property type="evidence" value="ECO:0007669"/>
    <property type="project" value="InterPro"/>
</dbReference>
<dbReference type="OrthoDB" id="9776599at2"/>
<gene>
    <name evidence="5" type="ORF">C8N25_12812</name>
</gene>
<keyword evidence="6" id="KW-1185">Reference proteome</keyword>
<feature type="region of interest" description="Disordered" evidence="1">
    <location>
        <begin position="1"/>
        <end position="28"/>
    </location>
</feature>
<evidence type="ECO:0000256" key="1">
    <source>
        <dbReference type="SAM" id="MobiDB-lite"/>
    </source>
</evidence>
<evidence type="ECO:0000259" key="2">
    <source>
        <dbReference type="Pfam" id="PF16313"/>
    </source>
</evidence>
<dbReference type="EMBL" id="QUNF01000028">
    <property type="protein sequence ID" value="REG81222.1"/>
    <property type="molecule type" value="Genomic_DNA"/>
</dbReference>
<evidence type="ECO:0000313" key="6">
    <source>
        <dbReference type="Proteomes" id="UP000256405"/>
    </source>
</evidence>
<dbReference type="Pfam" id="PF16313">
    <property type="entry name" value="DUF4953"/>
    <property type="match status" value="1"/>
</dbReference>
<proteinExistence type="predicted"/>
<protein>
    <submittedName>
        <fullName evidence="5">Uncharacterized protein DUF5118</fullName>
    </submittedName>
</protein>
<sequence length="802" mass="90022">MMLSMASFAQKKNKKNAKEEAAALSEAPKPIKKSPFKKYSEIVTGEAISDDGLFTVHKVGDKSYYEVPFDLLAKDMLLVSRISKIADGLGGGYTTAGSKSNEQVVHWSRLQNSIILRSISFDNVAADSLPIFLSVEANNYNPILASFKIEAFNTDSTAALIEVTDLFLSDIPALSGLSSSMRKEYQVRNLDNDRSFITRMASYPENIEVRHDMTYNASAPPSNSRSGTISMELSQSMYLLPEQPMQPRLHDQRVGWFTVRQIDYGSEALKSDEKTYIRRWRLEPKDPEAYARGELVEPVKPIVYYLDPATPEKWRTYFRQGIEDWQVAFEAAGYKNAIIAKDAPTKEEDPDWSAEDARYSTVRYVATTTRNAMGPSVSDPRSGEIIESDIVWFHNHLRSYRNRYMLETGAANPSARTLNTPDEEIGEMMRRVISHEIGHALGLPHNMKASYAYPTDSLRSDTFTQKWGLAATIMDYTRYNYVAQPGDEGVRWVRMLGPYDNYAINWGYRYIPNADSPEAEKPTLNSWIREKAGDPMYLFGGGNSFDPSSQTESVGDDPVKASTYGLANLKIVAPNLAKWTATAGEGYDDLEELYGELIGVWSRFANHVVTNIGGVYEEYKTTDQPGVTYTPTSKVEQLKSMKFLNENVFTTPDWLLQKEILENIEPSGAVSSISSLQSRLLSSVLRMDRLERLIDNEALNGAEAYSMIQMLSDLRKGIWSELSGSKDIDAFRRNLQRAHVERLASLMTQDEKNRSDVSAAVRAELKAIQSSARTASSRYSAGIVQNHLRDIDALVDSLLDSE</sequence>
<dbReference type="PANTHER" id="PTHR38478">
    <property type="entry name" value="PEPTIDASE M1A AND M12B"/>
    <property type="match status" value="1"/>
</dbReference>
<dbReference type="AlphaFoldDB" id="A0A3E0DGW2"/>
<dbReference type="InterPro" id="IPR033413">
    <property type="entry name" value="DUF5117"/>
</dbReference>
<name>A0A3E0DGW2_9BACT</name>
<dbReference type="InterPro" id="IPR033428">
    <property type="entry name" value="DUF5118"/>
</dbReference>
<dbReference type="InterPro" id="IPR032534">
    <property type="entry name" value="EcxA_zinc-bd"/>
</dbReference>
<organism evidence="5 6">
    <name type="scientific">Algoriphagus antarcticus</name>
    <dbReference type="NCBI Taxonomy" id="238540"/>
    <lineage>
        <taxon>Bacteria</taxon>
        <taxon>Pseudomonadati</taxon>
        <taxon>Bacteroidota</taxon>
        <taxon>Cytophagia</taxon>
        <taxon>Cytophagales</taxon>
        <taxon>Cyclobacteriaceae</taxon>
        <taxon>Algoriphagus</taxon>
    </lineage>
</organism>
<evidence type="ECO:0000259" key="3">
    <source>
        <dbReference type="Pfam" id="PF17148"/>
    </source>
</evidence>
<comment type="caution">
    <text evidence="5">The sequence shown here is derived from an EMBL/GenBank/DDBJ whole genome shotgun (WGS) entry which is preliminary data.</text>
</comment>
<feature type="domain" description="DUF5117" evidence="3">
    <location>
        <begin position="97"/>
        <end position="285"/>
    </location>
</feature>
<dbReference type="Pfam" id="PF17148">
    <property type="entry name" value="DUF5117"/>
    <property type="match status" value="1"/>
</dbReference>
<dbReference type="SUPFAM" id="SSF55486">
    <property type="entry name" value="Metalloproteases ('zincins'), catalytic domain"/>
    <property type="match status" value="1"/>
</dbReference>
<reference evidence="5 6" key="1">
    <citation type="submission" date="2018-08" db="EMBL/GenBank/DDBJ databases">
        <title>Genomic Encyclopedia of Archaeal and Bacterial Type Strains, Phase II (KMG-II): from individual species to whole genera.</title>
        <authorList>
            <person name="Goeker M."/>
        </authorList>
    </citation>
    <scope>NUCLEOTIDE SEQUENCE [LARGE SCALE GENOMIC DNA]</scope>
    <source>
        <strain evidence="5 6">DSM 15986</strain>
    </source>
</reference>
<dbReference type="PANTHER" id="PTHR38478:SF1">
    <property type="entry name" value="ZINC DEPENDENT METALLOPROTEASE DOMAIN LIPOPROTEIN"/>
    <property type="match status" value="1"/>
</dbReference>
<accession>A0A3E0DGW2</accession>
<dbReference type="CDD" id="cd04276">
    <property type="entry name" value="ZnMc_MMP_like_2"/>
    <property type="match status" value="1"/>
</dbReference>
<feature type="domain" description="EcxA zinc-binding" evidence="2">
    <location>
        <begin position="419"/>
        <end position="723"/>
    </location>
</feature>
<dbReference type="InterPro" id="IPR024079">
    <property type="entry name" value="MetalloPept_cat_dom_sf"/>
</dbReference>
<evidence type="ECO:0000259" key="4">
    <source>
        <dbReference type="Pfam" id="PF17162"/>
    </source>
</evidence>
<dbReference type="Proteomes" id="UP000256405">
    <property type="component" value="Unassembled WGS sequence"/>
</dbReference>